<feature type="region of interest" description="Disordered" evidence="2">
    <location>
        <begin position="53"/>
        <end position="96"/>
    </location>
</feature>
<comment type="caution">
    <text evidence="3">The sequence shown here is derived from an EMBL/GenBank/DDBJ whole genome shotgun (WGS) entry which is preliminary data.</text>
</comment>
<name>A0A8K0CNA6_IGNLU</name>
<feature type="compositionally biased region" description="Acidic residues" evidence="2">
    <location>
        <begin position="65"/>
        <end position="86"/>
    </location>
</feature>
<proteinExistence type="predicted"/>
<dbReference type="SUPFAM" id="SSF110993">
    <property type="entry name" value="eIF-2-alpha, C-terminal domain"/>
    <property type="match status" value="1"/>
</dbReference>
<evidence type="ECO:0000256" key="1">
    <source>
        <dbReference type="ARBA" id="ARBA00022917"/>
    </source>
</evidence>
<dbReference type="Proteomes" id="UP000801492">
    <property type="component" value="Unassembled WGS sequence"/>
</dbReference>
<evidence type="ECO:0000256" key="2">
    <source>
        <dbReference type="SAM" id="MobiDB-lite"/>
    </source>
</evidence>
<dbReference type="EMBL" id="VTPC01082748">
    <property type="protein sequence ID" value="KAF2887583.1"/>
    <property type="molecule type" value="Genomic_DNA"/>
</dbReference>
<evidence type="ECO:0000313" key="4">
    <source>
        <dbReference type="Proteomes" id="UP000801492"/>
    </source>
</evidence>
<feature type="non-terminal residue" evidence="3">
    <location>
        <position position="1"/>
    </location>
</feature>
<accession>A0A8K0CNA6</accession>
<protein>
    <submittedName>
        <fullName evidence="3">Uncharacterized protein</fullName>
    </submittedName>
</protein>
<dbReference type="OrthoDB" id="1685042at2759"/>
<dbReference type="InterPro" id="IPR011488">
    <property type="entry name" value="TIF_2_asu"/>
</dbReference>
<dbReference type="GO" id="GO:0043022">
    <property type="term" value="F:ribosome binding"/>
    <property type="evidence" value="ECO:0007669"/>
    <property type="project" value="TreeGrafter"/>
</dbReference>
<dbReference type="GO" id="GO:0005850">
    <property type="term" value="C:eukaryotic translation initiation factor 2 complex"/>
    <property type="evidence" value="ECO:0007669"/>
    <property type="project" value="TreeGrafter"/>
</dbReference>
<dbReference type="GO" id="GO:0033290">
    <property type="term" value="C:eukaryotic 48S preinitiation complex"/>
    <property type="evidence" value="ECO:0007669"/>
    <property type="project" value="TreeGrafter"/>
</dbReference>
<keyword evidence="4" id="KW-1185">Reference proteome</keyword>
<keyword evidence="1" id="KW-0648">Protein biosynthesis</keyword>
<reference evidence="3" key="1">
    <citation type="submission" date="2019-08" db="EMBL/GenBank/DDBJ databases">
        <title>The genome of the North American firefly Photinus pyralis.</title>
        <authorList>
            <consortium name="Photinus pyralis genome working group"/>
            <person name="Fallon T.R."/>
            <person name="Sander Lower S.E."/>
            <person name="Weng J.-K."/>
        </authorList>
    </citation>
    <scope>NUCLEOTIDE SEQUENCE</scope>
    <source>
        <strain evidence="3">TRF0915ILg1</strain>
        <tissue evidence="3">Whole body</tissue>
    </source>
</reference>
<dbReference type="GO" id="GO:0003743">
    <property type="term" value="F:translation initiation factor activity"/>
    <property type="evidence" value="ECO:0007669"/>
    <property type="project" value="InterPro"/>
</dbReference>
<gene>
    <name evidence="3" type="ORF">ILUMI_18590</name>
</gene>
<dbReference type="InterPro" id="IPR024055">
    <property type="entry name" value="TIF2_asu_C"/>
</dbReference>
<evidence type="ECO:0000313" key="3">
    <source>
        <dbReference type="EMBL" id="KAF2887583.1"/>
    </source>
</evidence>
<dbReference type="PANTHER" id="PTHR10602:SF0">
    <property type="entry name" value="EUKARYOTIC TRANSLATION INITIATION FACTOR 2 SUBUNIT 1"/>
    <property type="match status" value="1"/>
</dbReference>
<dbReference type="PANTHER" id="PTHR10602">
    <property type="entry name" value="EUKARYOTIC TRANSLATION INITIATION FACTOR 2 SUBUNIT 1"/>
    <property type="match status" value="1"/>
</dbReference>
<organism evidence="3 4">
    <name type="scientific">Ignelater luminosus</name>
    <name type="common">Cucubano</name>
    <name type="synonym">Pyrophorus luminosus</name>
    <dbReference type="NCBI Taxonomy" id="2038154"/>
    <lineage>
        <taxon>Eukaryota</taxon>
        <taxon>Metazoa</taxon>
        <taxon>Ecdysozoa</taxon>
        <taxon>Arthropoda</taxon>
        <taxon>Hexapoda</taxon>
        <taxon>Insecta</taxon>
        <taxon>Pterygota</taxon>
        <taxon>Neoptera</taxon>
        <taxon>Endopterygota</taxon>
        <taxon>Coleoptera</taxon>
        <taxon>Polyphaga</taxon>
        <taxon>Elateriformia</taxon>
        <taxon>Elateroidea</taxon>
        <taxon>Elateridae</taxon>
        <taxon>Agrypninae</taxon>
        <taxon>Pyrophorini</taxon>
        <taxon>Ignelater</taxon>
    </lineage>
</organism>
<dbReference type="GO" id="GO:0003723">
    <property type="term" value="F:RNA binding"/>
    <property type="evidence" value="ECO:0007669"/>
    <property type="project" value="InterPro"/>
</dbReference>
<sequence length="96" mass="10319">MTTSTPEKQEGLKALQNAIETIELTVTELGGVFKVQMAPKVVTATDEAELARQMERAEAENAEVAGDDDGEEDDEGQAFSEEENEGENGVASDKDE</sequence>
<dbReference type="Gene3D" id="3.30.70.1130">
    <property type="entry name" value="EIF_2_alpha"/>
    <property type="match status" value="1"/>
</dbReference>
<dbReference type="AlphaFoldDB" id="A0A8K0CNA6"/>